<accession>A0A6A6ZKN9</accession>
<protein>
    <recommendedName>
        <fullName evidence="3">Tubby C-terminal domain-containing protein</fullName>
    </recommendedName>
</protein>
<dbReference type="Proteomes" id="UP000799424">
    <property type="component" value="Unassembled WGS sequence"/>
</dbReference>
<proteinExistence type="predicted"/>
<dbReference type="AlphaFoldDB" id="A0A6A6ZKN9"/>
<evidence type="ECO:0000313" key="2">
    <source>
        <dbReference type="Proteomes" id="UP000799424"/>
    </source>
</evidence>
<name>A0A6A6ZKN9_9PLEO</name>
<evidence type="ECO:0000313" key="1">
    <source>
        <dbReference type="EMBL" id="KAF2821219.1"/>
    </source>
</evidence>
<sequence length="204" mass="22404">MAQILAPLPLPGFSLHSGFMATKGHTFVAKGRDSWSDKASFLVSYASPTGEAIAPFLEIVEEQKKQISFRTMEGQEVMRIVKQTHAWGFKPTTYHGMRSDGVEAWSLKLKQNLSGTQYQVTINGTSAASSNVMMQNKVNGAEKGVLINGQLGASMSRHEVWSHMHRIDLINVAPGMDILFALGLNWIRADKQKQEEKAAISAAT</sequence>
<keyword evidence="2" id="KW-1185">Reference proteome</keyword>
<gene>
    <name evidence="1" type="ORF">CC86DRAFT_459364</name>
</gene>
<evidence type="ECO:0008006" key="3">
    <source>
        <dbReference type="Google" id="ProtNLM"/>
    </source>
</evidence>
<reference evidence="1" key="1">
    <citation type="journal article" date="2020" name="Stud. Mycol.">
        <title>101 Dothideomycetes genomes: a test case for predicting lifestyles and emergence of pathogens.</title>
        <authorList>
            <person name="Haridas S."/>
            <person name="Albert R."/>
            <person name="Binder M."/>
            <person name="Bloem J."/>
            <person name="Labutti K."/>
            <person name="Salamov A."/>
            <person name="Andreopoulos B."/>
            <person name="Baker S."/>
            <person name="Barry K."/>
            <person name="Bills G."/>
            <person name="Bluhm B."/>
            <person name="Cannon C."/>
            <person name="Castanera R."/>
            <person name="Culley D."/>
            <person name="Daum C."/>
            <person name="Ezra D."/>
            <person name="Gonzalez J."/>
            <person name="Henrissat B."/>
            <person name="Kuo A."/>
            <person name="Liang C."/>
            <person name="Lipzen A."/>
            <person name="Lutzoni F."/>
            <person name="Magnuson J."/>
            <person name="Mondo S."/>
            <person name="Nolan M."/>
            <person name="Ohm R."/>
            <person name="Pangilinan J."/>
            <person name="Park H.-J."/>
            <person name="Ramirez L."/>
            <person name="Alfaro M."/>
            <person name="Sun H."/>
            <person name="Tritt A."/>
            <person name="Yoshinaga Y."/>
            <person name="Zwiers L.-H."/>
            <person name="Turgeon B."/>
            <person name="Goodwin S."/>
            <person name="Spatafora J."/>
            <person name="Crous P."/>
            <person name="Grigoriev I."/>
        </authorList>
    </citation>
    <scope>NUCLEOTIDE SEQUENCE</scope>
    <source>
        <strain evidence="1">CBS 113818</strain>
    </source>
</reference>
<dbReference type="EMBL" id="MU006238">
    <property type="protein sequence ID" value="KAF2821219.1"/>
    <property type="molecule type" value="Genomic_DNA"/>
</dbReference>
<organism evidence="1 2">
    <name type="scientific">Ophiobolus disseminans</name>
    <dbReference type="NCBI Taxonomy" id="1469910"/>
    <lineage>
        <taxon>Eukaryota</taxon>
        <taxon>Fungi</taxon>
        <taxon>Dikarya</taxon>
        <taxon>Ascomycota</taxon>
        <taxon>Pezizomycotina</taxon>
        <taxon>Dothideomycetes</taxon>
        <taxon>Pleosporomycetidae</taxon>
        <taxon>Pleosporales</taxon>
        <taxon>Pleosporineae</taxon>
        <taxon>Phaeosphaeriaceae</taxon>
        <taxon>Ophiobolus</taxon>
    </lineage>
</organism>
<dbReference type="OrthoDB" id="3658421at2759"/>